<proteinExistence type="inferred from homology"/>
<feature type="domain" description="DOP1-like C-terminal" evidence="6">
    <location>
        <begin position="1929"/>
        <end position="2297"/>
    </location>
</feature>
<dbReference type="WBParaSite" id="MBELARI_LOCUS11715">
    <property type="protein sequence ID" value="MBELARI_LOCUS11715"/>
    <property type="gene ID" value="MBELARI_LOCUS11715"/>
</dbReference>
<protein>
    <submittedName>
        <fullName evidence="9">Dopey N-terminal domain-containing protein</fullName>
    </submittedName>
</protein>
<dbReference type="GO" id="GO:0006895">
    <property type="term" value="P:Golgi to endosome transport"/>
    <property type="evidence" value="ECO:0007669"/>
    <property type="project" value="InterPro"/>
</dbReference>
<keyword evidence="2" id="KW-0653">Protein transport</keyword>
<evidence type="ECO:0000313" key="9">
    <source>
        <dbReference type="WBParaSite" id="MBELARI_LOCUS11715"/>
    </source>
</evidence>
<keyword evidence="1" id="KW-0813">Transport</keyword>
<dbReference type="GO" id="GO:0005802">
    <property type="term" value="C:trans-Golgi network"/>
    <property type="evidence" value="ECO:0007669"/>
    <property type="project" value="TreeGrafter"/>
</dbReference>
<feature type="region of interest" description="Disordered" evidence="4">
    <location>
        <begin position="1855"/>
        <end position="1879"/>
    </location>
</feature>
<evidence type="ECO:0000313" key="8">
    <source>
        <dbReference type="Proteomes" id="UP000887575"/>
    </source>
</evidence>
<evidence type="ECO:0000259" key="7">
    <source>
        <dbReference type="Pfam" id="PF24601"/>
    </source>
</evidence>
<feature type="compositionally biased region" description="Low complexity" evidence="4">
    <location>
        <begin position="1545"/>
        <end position="1556"/>
    </location>
</feature>
<comment type="similarity">
    <text evidence="3">Belongs to the DOP1 family.</text>
</comment>
<dbReference type="GO" id="GO:0005829">
    <property type="term" value="C:cytosol"/>
    <property type="evidence" value="ECO:0007669"/>
    <property type="project" value="GOC"/>
</dbReference>
<dbReference type="InterPro" id="IPR040314">
    <property type="entry name" value="DOP1"/>
</dbReference>
<evidence type="ECO:0000259" key="6">
    <source>
        <dbReference type="Pfam" id="PF24598"/>
    </source>
</evidence>
<sequence>MSQASIAPELVPNPFHGTSKYKQYAQAVDKALKAFENTNEWADLISALQKLSKVFSSNSKFGDIPKPVIVAKRLSQCLHPALPMGVHLKALETYRQVFDILGTEKLAQLLYLFAVGLFPLMDHCGIKVKSELFSIFEIYLLKLGGNLRPSLPGFLAGVLLGLEEGTEFYDRSVVFLDKVCDAVGPDTFYGCIWEAVLGSPPVRLPALIYVNTKLDKNKTMCEQKHLLSTPELMIEALCAAADDNGSPLVQRHLLDFLCTAFPFDSPLLPSEHFVKLLQHCLFIVLRRDMSLNRRLYQWLLNPTGSTLAVSGVAVGDDRLDASFFLKDVLPLLQKALTNYLELDTVEMQAPATNSAHFGYSIREGDQSLCEVRVCRLLLYLQDRPEIGKPVLSNILPIFLIDLVKRNPENEQAESESFDDSTFSGVKKFEPTPAELYAKRLDSISKAFNLLLSSLDDGFIWEHLASWFTRLLRLQSTDDEQNEDERNIHAQQLHHFPWVVRQCISLCQLDSSFGVRLLHLPRFLHSILRDLAVIDVTKIPMDVYLELISVCQKLLEEMTVGVGPISVFECEDSTPNSSVGSPVKKILGDSRRDKEQKLLEECLLDCLCLFEVISGQYLIARDIRQLPLFIATCKLVSRFVDFPLYCLDLETPIQSQWIETLIKVVDVCRWTELGANCDFTARAACVDLLCYIYVRSSQVLEQHKEIQGAKEQPMFSSTTTVLLKPMLLEKELRTLETQGIFEKSAKALWKTISSNKHASLHASAAHLLAIIHARRPQDPSSEAEGIMLAELTQQDQVSCAIAVRTFDRVWTLTRGNEDLLPGLPPKLFSRVVMFLLGILSDESVGSEKITLKSTAINWFVGCAKHNDLPRIVQMLSTMLMNPVTARVSIQYVTVQEKITGNDVPSMPTGTQAISLFTSDERHKMHHVIFEDQSSPSTASSSWLPDLRSRLLTTFEDVDTTIDRSADFLNRTRRPTQDHDIPNFDDDTDSISLDTLSMSINQEGIEPAVYDCLQYMIDIVVENEESEMDIERRFREAHESGKLHTENVVFRAGVDSDDKAHVQIEEQPPLPNKDCVSRIKRGHRRTDSLQESIFNCGTELKLLEQCEIARPNQKLLSADDETDGISLFDELHTHMLLYGESGRLVDLSRCESAFRILTALLRPRGGPALPPRMLLNCLVSSGTSTQDASTSNNSGSLVELMSRHVKAILGQQFWSTGGEDDGKQAVNRHFTLLELLLTITLHFLRSYFLNSPIAVVNDDDLVKSWKCKMAALDFLTSLLVELGEMLRAQQSQALVAFIQTILQRSKLQKCLLHLLLTAVHDPRGTDSSSVPVSVTIAEFNEGRWATPEKRQHILGLLSAYNSSLLALTAATIRLEHDIKIGYREFNELTASGFVVNRLPLTPTLTMASQHRSTIRDSQPPLVELKMFLVTVLSAIKHKPERHEIWFQFVIYILPWIDRSLATFCTHVIEQLCKNIENAAINAFPEMEKTIAERTPSENPLSDQFSYPANYLISCLETLTTVIHFCVVGGTSNLSSTIQDETKSNRNSGGMQSSSSGMVGQAMQAIPGTQLLTNLVKAAFTFNDTSTATGVPLAKLDPKNASWQEARRQILTGLPHSLATLCDVWGVVRQGATPIYPVGQAQHLRRLIIDLLSPIAQNHQSHYLQAMSLVWLTRAKLGIQSKTENDVASFTYSRAQMDVADLLLSIRMLSFETVLAGVAESLRDQSGKAGKPTTLLSEKNSFPTEAPLLELVHGCLRSLTFEQVTSCWSSLHSLFIDSSHSTLPPRAVFLQFIMLCDFVRIVGPLYIIEDRATVRAVHDSCQKLTEAINGIVGWQLEATTWLKRTLVVKSDPTTVGKISHSVDASPMQETPSNGPVDLSSVRGSTTSLMQNRPASLETNSLTSSTSTQYTTALSIQDNKKSSASLRSSLKQVQDSNNNKRDPAHSTQALFLLAEHLPELIDSICKSDDKERLLPTLHAVWANVVPYLKSKNARYARFFLAASQLLANMSSYNYMRSVWKKTTLELLLDSSFFRMDVHSIRQWLIVTDHLMTLDNASKASEKSTLMLAHDKTSFKELLKSISYTSSSLNLMQSREQEYEARTQALKRLAFIVFSSEVDQYHTQLPDIQERLAENLRVCPHPPIRAAVLLCYRVLLIRLRPHSLVSMWPAMVTELIHVLLQVEQQLSDDPADGNKEEYGARDDQWMQLFLASSKLLEALCTLPAGYVAQFQMCNWAFVTSVATGENPAVFTPFANRISKRLQTKYGQFTEIELDSTPATLSGMKLLTSFDELRPFFYALTMHGRTIGQKNQKAGSPFWRDANILSGRLGYSAAISRLEQALYVDFAEHWQL</sequence>
<feature type="domain" description="DOP1-like TPR" evidence="7">
    <location>
        <begin position="1128"/>
        <end position="1525"/>
    </location>
</feature>
<reference evidence="9" key="1">
    <citation type="submission" date="2024-02" db="UniProtKB">
        <authorList>
            <consortium name="WormBaseParasite"/>
        </authorList>
    </citation>
    <scope>IDENTIFICATION</scope>
</reference>
<dbReference type="Pfam" id="PF04118">
    <property type="entry name" value="Dopey_N"/>
    <property type="match status" value="1"/>
</dbReference>
<dbReference type="InterPro" id="IPR056459">
    <property type="entry name" value="TPR_DOP1"/>
</dbReference>
<dbReference type="GO" id="GO:0015031">
    <property type="term" value="P:protein transport"/>
    <property type="evidence" value="ECO:0007669"/>
    <property type="project" value="UniProtKB-KW"/>
</dbReference>
<dbReference type="Pfam" id="PF24598">
    <property type="entry name" value="DOP1_C"/>
    <property type="match status" value="1"/>
</dbReference>
<dbReference type="InterPro" id="IPR056457">
    <property type="entry name" value="DOP1_C"/>
</dbReference>
<dbReference type="SUPFAM" id="SSF48371">
    <property type="entry name" value="ARM repeat"/>
    <property type="match status" value="2"/>
</dbReference>
<organism evidence="8 9">
    <name type="scientific">Mesorhabditis belari</name>
    <dbReference type="NCBI Taxonomy" id="2138241"/>
    <lineage>
        <taxon>Eukaryota</taxon>
        <taxon>Metazoa</taxon>
        <taxon>Ecdysozoa</taxon>
        <taxon>Nematoda</taxon>
        <taxon>Chromadorea</taxon>
        <taxon>Rhabditida</taxon>
        <taxon>Rhabditina</taxon>
        <taxon>Rhabditomorpha</taxon>
        <taxon>Rhabditoidea</taxon>
        <taxon>Rhabditidae</taxon>
        <taxon>Mesorhabditinae</taxon>
        <taxon>Mesorhabditis</taxon>
    </lineage>
</organism>
<evidence type="ECO:0000256" key="4">
    <source>
        <dbReference type="SAM" id="MobiDB-lite"/>
    </source>
</evidence>
<dbReference type="InterPro" id="IPR016024">
    <property type="entry name" value="ARM-type_fold"/>
</dbReference>
<dbReference type="PANTHER" id="PTHR14042">
    <property type="entry name" value="DOPEY-RELATED"/>
    <property type="match status" value="1"/>
</dbReference>
<accession>A0AAF3ECN8</accession>
<dbReference type="InterPro" id="IPR007249">
    <property type="entry name" value="DOP1_N"/>
</dbReference>
<dbReference type="Pfam" id="PF24601">
    <property type="entry name" value="TPR_DOP1"/>
    <property type="match status" value="1"/>
</dbReference>
<evidence type="ECO:0000256" key="1">
    <source>
        <dbReference type="ARBA" id="ARBA00022448"/>
    </source>
</evidence>
<keyword evidence="8" id="KW-1185">Reference proteome</keyword>
<feature type="region of interest" description="Disordered" evidence="4">
    <location>
        <begin position="1534"/>
        <end position="1556"/>
    </location>
</feature>
<dbReference type="PANTHER" id="PTHR14042:SF24">
    <property type="entry name" value="PROTEIN DOPEY-1 HOMOLOG"/>
    <property type="match status" value="1"/>
</dbReference>
<name>A0AAF3ECN8_9BILA</name>
<evidence type="ECO:0000259" key="5">
    <source>
        <dbReference type="Pfam" id="PF04118"/>
    </source>
</evidence>
<feature type="domain" description="DOP1 N-terminal" evidence="5">
    <location>
        <begin position="19"/>
        <end position="302"/>
    </location>
</feature>
<evidence type="ECO:0000256" key="3">
    <source>
        <dbReference type="ARBA" id="ARBA00046326"/>
    </source>
</evidence>
<dbReference type="Proteomes" id="UP000887575">
    <property type="component" value="Unassembled WGS sequence"/>
</dbReference>
<evidence type="ECO:0000256" key="2">
    <source>
        <dbReference type="ARBA" id="ARBA00022927"/>
    </source>
</evidence>
<dbReference type="GO" id="GO:0005768">
    <property type="term" value="C:endosome"/>
    <property type="evidence" value="ECO:0007669"/>
    <property type="project" value="TreeGrafter"/>
</dbReference>